<proteinExistence type="predicted"/>
<organism evidence="1">
    <name type="scientific">viral metagenome</name>
    <dbReference type="NCBI Taxonomy" id="1070528"/>
    <lineage>
        <taxon>unclassified sequences</taxon>
        <taxon>metagenomes</taxon>
        <taxon>organismal metagenomes</taxon>
    </lineage>
</organism>
<gene>
    <name evidence="1" type="ORF">MM415B03701_0009</name>
</gene>
<protein>
    <submittedName>
        <fullName evidence="1">Uncharacterized protein</fullName>
    </submittedName>
</protein>
<evidence type="ECO:0000313" key="1">
    <source>
        <dbReference type="EMBL" id="QJA94920.1"/>
    </source>
</evidence>
<sequence length="359" mass="39193">MQYRNVDILAQETVADSGTKSIDLDVLDPITELAITLDLKNGAAACVAHPPVDVVTRIELVDGGTVYASLTGVEAVAMFCYQTGHYPAHWYSETLSENQSITIPLRFGRFLGDPLRSFDASRLRNPQLKITWAKNALHLTAYVKLAVRARIMDGVAGAASCLLPKAVRTFTTAASGIEPTELPTDYPIRNLYVRDYLAGACPRNVLSNWKLDCDAGKFIAFDITGENLQREIEDIYGYLEVRQNLQTSNAQKIQAWLGAAYGGYASIAGGAYTTQFWASGNPYGVIYGSDYNAAAFDDQKVELTARGSLPHSMFAIPFGLPDDPATWFNAAAYRKVVLSLTQGEADCEASILVQQDRPI</sequence>
<name>A0A6M3LJA2_9ZZZZ</name>
<dbReference type="EMBL" id="MT143271">
    <property type="protein sequence ID" value="QJA94920.1"/>
    <property type="molecule type" value="Genomic_DNA"/>
</dbReference>
<reference evidence="1" key="1">
    <citation type="submission" date="2020-03" db="EMBL/GenBank/DDBJ databases">
        <title>The deep terrestrial virosphere.</title>
        <authorList>
            <person name="Holmfeldt K."/>
            <person name="Nilsson E."/>
            <person name="Simone D."/>
            <person name="Lopez-Fernandez M."/>
            <person name="Wu X."/>
            <person name="de Brujin I."/>
            <person name="Lundin D."/>
            <person name="Andersson A."/>
            <person name="Bertilsson S."/>
            <person name="Dopson M."/>
        </authorList>
    </citation>
    <scope>NUCLEOTIDE SEQUENCE</scope>
    <source>
        <strain evidence="1">MM415B03701</strain>
    </source>
</reference>
<dbReference type="AlphaFoldDB" id="A0A6M3LJA2"/>
<accession>A0A6M3LJA2</accession>